<name>A0A161M1U0_TRIIF</name>
<accession>A0A161M1U0</accession>
<protein>
    <submittedName>
        <fullName evidence="2">Fact complex subunit ssrp1</fullName>
    </submittedName>
</protein>
<dbReference type="EMBL" id="GEMB01005527">
    <property type="protein sequence ID" value="JAR97794.1"/>
    <property type="molecule type" value="Transcribed_RNA"/>
</dbReference>
<sequence>MIPTLIFKNNKTGKVEQLASTDLELCNWQKLVGTWGLSTFFRKMDHFVDLQGSKSRI</sequence>
<feature type="domain" description="FACT complex subunit SSRP1/POB3 N-terminal PH" evidence="1">
    <location>
        <begin position="5"/>
        <end position="52"/>
    </location>
</feature>
<dbReference type="Pfam" id="PF17292">
    <property type="entry name" value="POB3_N"/>
    <property type="match status" value="1"/>
</dbReference>
<dbReference type="AlphaFoldDB" id="A0A161M1U0"/>
<evidence type="ECO:0000313" key="2">
    <source>
        <dbReference type="EMBL" id="JAR97794.1"/>
    </source>
</evidence>
<proteinExistence type="predicted"/>
<reference evidence="2" key="2">
    <citation type="journal article" date="2017" name="J. Med. Entomol.">
        <title>Transcriptome Analysis of the Triatoma infestans (Hemiptera: Reduviidae) Integument.</title>
        <authorList>
            <person name="Calderon-Fernandez G.M."/>
            <person name="Moriconi D.E."/>
            <person name="Dulbecco A.B."/>
            <person name="Juarez M.P."/>
        </authorList>
    </citation>
    <scope>NUCLEOTIDE SEQUENCE</scope>
    <source>
        <strain evidence="2">Int1</strain>
        <tissue evidence="2">Integument</tissue>
    </source>
</reference>
<dbReference type="InterPro" id="IPR035417">
    <property type="entry name" value="SSRP1/POB3_N"/>
</dbReference>
<organism evidence="2">
    <name type="scientific">Triatoma infestans</name>
    <name type="common">Assassin bug</name>
    <dbReference type="NCBI Taxonomy" id="30076"/>
    <lineage>
        <taxon>Eukaryota</taxon>
        <taxon>Metazoa</taxon>
        <taxon>Ecdysozoa</taxon>
        <taxon>Arthropoda</taxon>
        <taxon>Hexapoda</taxon>
        <taxon>Insecta</taxon>
        <taxon>Pterygota</taxon>
        <taxon>Neoptera</taxon>
        <taxon>Paraneoptera</taxon>
        <taxon>Hemiptera</taxon>
        <taxon>Heteroptera</taxon>
        <taxon>Panheteroptera</taxon>
        <taxon>Cimicomorpha</taxon>
        <taxon>Reduviidae</taxon>
        <taxon>Triatominae</taxon>
        <taxon>Triatoma</taxon>
    </lineage>
</organism>
<reference evidence="2" key="1">
    <citation type="submission" date="2016-04" db="EMBL/GenBank/DDBJ databases">
        <authorList>
            <person name="Calderon-Fernandez G.M.Sr."/>
        </authorList>
    </citation>
    <scope>NUCLEOTIDE SEQUENCE</scope>
    <source>
        <strain evidence="2">Int1</strain>
        <tissue evidence="2">Integument</tissue>
    </source>
</reference>
<evidence type="ECO:0000259" key="1">
    <source>
        <dbReference type="Pfam" id="PF17292"/>
    </source>
</evidence>